<dbReference type="AlphaFoldDB" id="A0AAV9IDY3"/>
<dbReference type="EMBL" id="JANCYU010000031">
    <property type="protein sequence ID" value="KAK4525481.1"/>
    <property type="molecule type" value="Genomic_DNA"/>
</dbReference>
<name>A0AAV9IDY3_9RHOD</name>
<protein>
    <submittedName>
        <fullName evidence="1">Uncharacterized protein</fullName>
    </submittedName>
</protein>
<organism evidence="1 2">
    <name type="scientific">Galdieria yellowstonensis</name>
    <dbReference type="NCBI Taxonomy" id="3028027"/>
    <lineage>
        <taxon>Eukaryota</taxon>
        <taxon>Rhodophyta</taxon>
        <taxon>Bangiophyceae</taxon>
        <taxon>Galdieriales</taxon>
        <taxon>Galdieriaceae</taxon>
        <taxon>Galdieria</taxon>
    </lineage>
</organism>
<proteinExistence type="predicted"/>
<sequence length="71" mass="7838">MALLTAGGALEKWSCPLTCVPLKAVFACRDCKFSVVERLNRQVNLKFSLLLSPAQHTHRLVALQTLLSMTP</sequence>
<dbReference type="Proteomes" id="UP001300502">
    <property type="component" value="Unassembled WGS sequence"/>
</dbReference>
<gene>
    <name evidence="1" type="ORF">GAYE_SCF13G3389</name>
</gene>
<accession>A0AAV9IDY3</accession>
<evidence type="ECO:0000313" key="1">
    <source>
        <dbReference type="EMBL" id="KAK4525481.1"/>
    </source>
</evidence>
<evidence type="ECO:0000313" key="2">
    <source>
        <dbReference type="Proteomes" id="UP001300502"/>
    </source>
</evidence>
<keyword evidence="2" id="KW-1185">Reference proteome</keyword>
<reference evidence="1 2" key="1">
    <citation type="submission" date="2022-07" db="EMBL/GenBank/DDBJ databases">
        <title>Genome-wide signatures of adaptation to extreme environments.</title>
        <authorList>
            <person name="Cho C.H."/>
            <person name="Yoon H.S."/>
        </authorList>
    </citation>
    <scope>NUCLEOTIDE SEQUENCE [LARGE SCALE GENOMIC DNA]</scope>
    <source>
        <strain evidence="1 2">108.79 E11</strain>
    </source>
</reference>
<comment type="caution">
    <text evidence="1">The sequence shown here is derived from an EMBL/GenBank/DDBJ whole genome shotgun (WGS) entry which is preliminary data.</text>
</comment>